<dbReference type="KEGG" id="ssei:FJR45_09685"/>
<evidence type="ECO:0000313" key="2">
    <source>
        <dbReference type="Proteomes" id="UP000593719"/>
    </source>
</evidence>
<evidence type="ECO:0000313" key="1">
    <source>
        <dbReference type="EMBL" id="QOP44198.1"/>
    </source>
</evidence>
<keyword evidence="2" id="KW-1185">Reference proteome</keyword>
<organism evidence="1 2">
    <name type="scientific">Sulfurimonas sediminis</name>
    <dbReference type="NCBI Taxonomy" id="2590020"/>
    <lineage>
        <taxon>Bacteria</taxon>
        <taxon>Pseudomonadati</taxon>
        <taxon>Campylobacterota</taxon>
        <taxon>Epsilonproteobacteria</taxon>
        <taxon>Campylobacterales</taxon>
        <taxon>Sulfurimonadaceae</taxon>
        <taxon>Sulfurimonas</taxon>
    </lineage>
</organism>
<gene>
    <name evidence="1" type="ORF">FJR45_09685</name>
</gene>
<dbReference type="AlphaFoldDB" id="A0A7M1B616"/>
<reference evidence="1 2" key="1">
    <citation type="submission" date="2019-06" db="EMBL/GenBank/DDBJ databases">
        <title>Sulfurimonas gotlandica sp. nov., a chemoautotrophic and psychrotolerant epsilonproteobacterium isolated from a pelagic redoxcline, and an emended description of the genus Sulfurimonas.</title>
        <authorList>
            <person name="Wang S."/>
            <person name="Jiang L."/>
            <person name="Shao Z."/>
        </authorList>
    </citation>
    <scope>NUCLEOTIDE SEQUENCE [LARGE SCALE GENOMIC DNA]</scope>
    <source>
        <strain evidence="1 2">S2-6</strain>
    </source>
</reference>
<dbReference type="RefSeq" id="WP_193150359.1">
    <property type="nucleotide sequence ID" value="NZ_CP041235.1"/>
</dbReference>
<dbReference type="EMBL" id="CP041235">
    <property type="protein sequence ID" value="QOP44198.1"/>
    <property type="molecule type" value="Genomic_DNA"/>
</dbReference>
<proteinExistence type="predicted"/>
<name>A0A7M1B616_9BACT</name>
<sequence length="61" mass="7057">MATKTREKLAKKRSIRGYADQAQSNQLLKLFSEVTDYRKPQGKRHRLGACRINPLKTNNQV</sequence>
<protein>
    <submittedName>
        <fullName evidence="1">Transposase family protein</fullName>
    </submittedName>
</protein>
<accession>A0A7M1B616</accession>
<dbReference type="Proteomes" id="UP000593719">
    <property type="component" value="Chromosome"/>
</dbReference>